<gene>
    <name evidence="1" type="ORF">DUNSADRAFT_9961</name>
</gene>
<reference evidence="1" key="1">
    <citation type="submission" date="2017-08" db="EMBL/GenBank/DDBJ databases">
        <authorList>
            <person name="Polle J.E."/>
            <person name="Barry K."/>
            <person name="Cushman J."/>
            <person name="Schmutz J."/>
            <person name="Tran D."/>
            <person name="Hathwaick L.T."/>
            <person name="Yim W.C."/>
            <person name="Jenkins J."/>
            <person name="Mckie-Krisberg Z.M."/>
            <person name="Prochnik S."/>
            <person name="Lindquist E."/>
            <person name="Dockter R.B."/>
            <person name="Adam C."/>
            <person name="Molina H."/>
            <person name="Bunkerborg J."/>
            <person name="Jin E."/>
            <person name="Buchheim M."/>
            <person name="Magnuson J."/>
        </authorList>
    </citation>
    <scope>NUCLEOTIDE SEQUENCE</scope>
    <source>
        <strain evidence="1">CCAP 19/18</strain>
    </source>
</reference>
<dbReference type="Proteomes" id="UP000815325">
    <property type="component" value="Unassembled WGS sequence"/>
</dbReference>
<sequence length="83" mass="9012">MRGALIIDSRACLFPRIAAESSCPCVRACALHVLRRRIGGCAFAFTEGLKRHLTAHRLARVLAQHQLGQQTPGWRQAGEGSGC</sequence>
<protein>
    <submittedName>
        <fullName evidence="1">Uncharacterized protein</fullName>
    </submittedName>
</protein>
<evidence type="ECO:0000313" key="1">
    <source>
        <dbReference type="EMBL" id="KAF5833690.1"/>
    </source>
</evidence>
<organism evidence="1 2">
    <name type="scientific">Dunaliella salina</name>
    <name type="common">Green alga</name>
    <name type="synonym">Protococcus salinus</name>
    <dbReference type="NCBI Taxonomy" id="3046"/>
    <lineage>
        <taxon>Eukaryota</taxon>
        <taxon>Viridiplantae</taxon>
        <taxon>Chlorophyta</taxon>
        <taxon>core chlorophytes</taxon>
        <taxon>Chlorophyceae</taxon>
        <taxon>CS clade</taxon>
        <taxon>Chlamydomonadales</taxon>
        <taxon>Dunaliellaceae</taxon>
        <taxon>Dunaliella</taxon>
    </lineage>
</organism>
<dbReference type="EMBL" id="MU069797">
    <property type="protein sequence ID" value="KAF5833690.1"/>
    <property type="molecule type" value="Genomic_DNA"/>
</dbReference>
<proteinExistence type="predicted"/>
<comment type="caution">
    <text evidence="1">The sequence shown here is derived from an EMBL/GenBank/DDBJ whole genome shotgun (WGS) entry which is preliminary data.</text>
</comment>
<accession>A0ABQ7GGF5</accession>
<name>A0ABQ7GGF5_DUNSA</name>
<evidence type="ECO:0000313" key="2">
    <source>
        <dbReference type="Proteomes" id="UP000815325"/>
    </source>
</evidence>
<keyword evidence="2" id="KW-1185">Reference proteome</keyword>